<dbReference type="InterPro" id="IPR002893">
    <property type="entry name" value="Znf_MYND"/>
</dbReference>
<keyword evidence="3" id="KW-0862">Zinc</keyword>
<dbReference type="PROSITE" id="PS01360">
    <property type="entry name" value="ZF_MYND_1"/>
    <property type="match status" value="1"/>
</dbReference>
<dbReference type="HOGENOM" id="CLU_1219765_0_0_1"/>
<evidence type="ECO:0000259" key="5">
    <source>
        <dbReference type="PROSITE" id="PS50865"/>
    </source>
</evidence>
<dbReference type="PROSITE" id="PS50865">
    <property type="entry name" value="ZF_MYND_2"/>
    <property type="match status" value="1"/>
</dbReference>
<protein>
    <recommendedName>
        <fullName evidence="5">MYND-type domain-containing protein</fullName>
    </recommendedName>
</protein>
<evidence type="ECO:0000256" key="3">
    <source>
        <dbReference type="ARBA" id="ARBA00022833"/>
    </source>
</evidence>
<dbReference type="GO" id="GO:0008270">
    <property type="term" value="F:zinc ion binding"/>
    <property type="evidence" value="ECO:0007669"/>
    <property type="project" value="UniProtKB-KW"/>
</dbReference>
<keyword evidence="7" id="KW-1185">Reference proteome</keyword>
<name>A0A067TJC8_GALM3</name>
<organism evidence="6 7">
    <name type="scientific">Galerina marginata (strain CBS 339.88)</name>
    <dbReference type="NCBI Taxonomy" id="685588"/>
    <lineage>
        <taxon>Eukaryota</taxon>
        <taxon>Fungi</taxon>
        <taxon>Dikarya</taxon>
        <taxon>Basidiomycota</taxon>
        <taxon>Agaricomycotina</taxon>
        <taxon>Agaricomycetes</taxon>
        <taxon>Agaricomycetidae</taxon>
        <taxon>Agaricales</taxon>
        <taxon>Agaricineae</taxon>
        <taxon>Strophariaceae</taxon>
        <taxon>Galerina</taxon>
    </lineage>
</organism>
<dbReference type="Gene3D" id="6.10.140.2220">
    <property type="match status" value="1"/>
</dbReference>
<proteinExistence type="predicted"/>
<dbReference type="Proteomes" id="UP000027222">
    <property type="component" value="Unassembled WGS sequence"/>
</dbReference>
<accession>A0A067TJC8</accession>
<dbReference type="STRING" id="685588.A0A067TJC8"/>
<evidence type="ECO:0000256" key="2">
    <source>
        <dbReference type="ARBA" id="ARBA00022771"/>
    </source>
</evidence>
<evidence type="ECO:0000256" key="4">
    <source>
        <dbReference type="PROSITE-ProRule" id="PRU00134"/>
    </source>
</evidence>
<gene>
    <name evidence="6" type="ORF">GALMADRAFT_224319</name>
</gene>
<dbReference type="EMBL" id="KL142374">
    <property type="protein sequence ID" value="KDR79068.1"/>
    <property type="molecule type" value="Genomic_DNA"/>
</dbReference>
<reference evidence="7" key="1">
    <citation type="journal article" date="2014" name="Proc. Natl. Acad. Sci. U.S.A.">
        <title>Extensive sampling of basidiomycete genomes demonstrates inadequacy of the white-rot/brown-rot paradigm for wood decay fungi.</title>
        <authorList>
            <person name="Riley R."/>
            <person name="Salamov A.A."/>
            <person name="Brown D.W."/>
            <person name="Nagy L.G."/>
            <person name="Floudas D."/>
            <person name="Held B.W."/>
            <person name="Levasseur A."/>
            <person name="Lombard V."/>
            <person name="Morin E."/>
            <person name="Otillar R."/>
            <person name="Lindquist E.A."/>
            <person name="Sun H."/>
            <person name="LaButti K.M."/>
            <person name="Schmutz J."/>
            <person name="Jabbour D."/>
            <person name="Luo H."/>
            <person name="Baker S.E."/>
            <person name="Pisabarro A.G."/>
            <person name="Walton J.D."/>
            <person name="Blanchette R.A."/>
            <person name="Henrissat B."/>
            <person name="Martin F."/>
            <person name="Cullen D."/>
            <person name="Hibbett D.S."/>
            <person name="Grigoriev I.V."/>
        </authorList>
    </citation>
    <scope>NUCLEOTIDE SEQUENCE [LARGE SCALE GENOMIC DNA]</scope>
    <source>
        <strain evidence="7">CBS 339.88</strain>
    </source>
</reference>
<evidence type="ECO:0000313" key="7">
    <source>
        <dbReference type="Proteomes" id="UP000027222"/>
    </source>
</evidence>
<dbReference type="Pfam" id="PF01753">
    <property type="entry name" value="zf-MYND"/>
    <property type="match status" value="1"/>
</dbReference>
<evidence type="ECO:0000256" key="1">
    <source>
        <dbReference type="ARBA" id="ARBA00022723"/>
    </source>
</evidence>
<sequence length="229" mass="25932">MYSEPQVPSASRRCFECFAKRSRSFLCAGCSRAFYCNKACQLRHRALHRSYCHDADIPPDLSLGVAWLEVHQKRVIRIALGLLMLEAAPDLSRPLPERLRKMKEYANTWAACFTLVMLQADPRLPAPDRIAIDTTAVNLVDRRTISQEESTVFEAKQGGNFMVNILLKVYSFNNANYGLKSTLIGVDLKQAVHFIPFTRLDVQVEIESVLHDGGIAGLVHYILLQLNRR</sequence>
<keyword evidence="2 4" id="KW-0863">Zinc-finger</keyword>
<dbReference type="AlphaFoldDB" id="A0A067TJC8"/>
<feature type="domain" description="MYND-type" evidence="5">
    <location>
        <begin position="14"/>
        <end position="52"/>
    </location>
</feature>
<evidence type="ECO:0000313" key="6">
    <source>
        <dbReference type="EMBL" id="KDR79068.1"/>
    </source>
</evidence>
<keyword evidence="1" id="KW-0479">Metal-binding</keyword>
<dbReference type="SUPFAM" id="SSF144232">
    <property type="entry name" value="HIT/MYND zinc finger-like"/>
    <property type="match status" value="1"/>
</dbReference>